<evidence type="ECO:0000313" key="6">
    <source>
        <dbReference type="RefSeq" id="XP_034252529.1"/>
    </source>
</evidence>
<dbReference type="KEGG" id="tpal:117652013"/>
<feature type="compositionally biased region" description="Basic and acidic residues" evidence="4">
    <location>
        <begin position="35"/>
        <end position="54"/>
    </location>
</feature>
<dbReference type="GO" id="GO:0045504">
    <property type="term" value="F:dynein heavy chain binding"/>
    <property type="evidence" value="ECO:0007669"/>
    <property type="project" value="InterPro"/>
</dbReference>
<evidence type="ECO:0000313" key="5">
    <source>
        <dbReference type="Proteomes" id="UP000515158"/>
    </source>
</evidence>
<feature type="compositionally biased region" description="Polar residues" evidence="4">
    <location>
        <begin position="322"/>
        <end position="341"/>
    </location>
</feature>
<dbReference type="InterPro" id="IPR042505">
    <property type="entry name" value="DYNC2I1"/>
</dbReference>
<keyword evidence="5" id="KW-1185">Reference proteome</keyword>
<dbReference type="InterPro" id="IPR001680">
    <property type="entry name" value="WD40_rpt"/>
</dbReference>
<feature type="repeat" description="WD" evidence="3">
    <location>
        <begin position="649"/>
        <end position="691"/>
    </location>
</feature>
<dbReference type="OrthoDB" id="2162425at2759"/>
<dbReference type="GO" id="GO:0045503">
    <property type="term" value="F:dynein light chain binding"/>
    <property type="evidence" value="ECO:0007669"/>
    <property type="project" value="InterPro"/>
</dbReference>
<feature type="region of interest" description="Disordered" evidence="4">
    <location>
        <begin position="23"/>
        <end position="242"/>
    </location>
</feature>
<dbReference type="AlphaFoldDB" id="A0A6P9A5L8"/>
<dbReference type="InterPro" id="IPR019775">
    <property type="entry name" value="WD40_repeat_CS"/>
</dbReference>
<evidence type="ECO:0000256" key="3">
    <source>
        <dbReference type="PROSITE-ProRule" id="PRU00221"/>
    </source>
</evidence>
<feature type="compositionally biased region" description="Basic and acidic residues" evidence="4">
    <location>
        <begin position="204"/>
        <end position="213"/>
    </location>
</feature>
<dbReference type="PROSITE" id="PS00678">
    <property type="entry name" value="WD_REPEATS_1"/>
    <property type="match status" value="1"/>
</dbReference>
<accession>A0A6P9A5L8</accession>
<feature type="region of interest" description="Disordered" evidence="4">
    <location>
        <begin position="278"/>
        <end position="353"/>
    </location>
</feature>
<feature type="compositionally biased region" description="Polar residues" evidence="4">
    <location>
        <begin position="108"/>
        <end position="139"/>
    </location>
</feature>
<name>A0A6P9A5L8_THRPL</name>
<feature type="compositionally biased region" description="Acidic residues" evidence="4">
    <location>
        <begin position="278"/>
        <end position="297"/>
    </location>
</feature>
<feature type="compositionally biased region" description="Polar residues" evidence="4">
    <location>
        <begin position="173"/>
        <end position="182"/>
    </location>
</feature>
<dbReference type="GO" id="GO:0005868">
    <property type="term" value="C:cytoplasmic dynein complex"/>
    <property type="evidence" value="ECO:0007669"/>
    <property type="project" value="InterPro"/>
</dbReference>
<evidence type="ECO:0000256" key="2">
    <source>
        <dbReference type="ARBA" id="ARBA00022737"/>
    </source>
</evidence>
<dbReference type="GO" id="GO:0005929">
    <property type="term" value="C:cilium"/>
    <property type="evidence" value="ECO:0007669"/>
    <property type="project" value="GOC"/>
</dbReference>
<protein>
    <submittedName>
        <fullName evidence="6">WD repeat-containing protein 60</fullName>
    </submittedName>
</protein>
<dbReference type="Gene3D" id="2.130.10.10">
    <property type="entry name" value="YVTN repeat-like/Quinoprotein amine dehydrogenase"/>
    <property type="match status" value="2"/>
</dbReference>
<dbReference type="PROSITE" id="PS50082">
    <property type="entry name" value="WD_REPEATS_2"/>
    <property type="match status" value="1"/>
</dbReference>
<feature type="compositionally biased region" description="Polar residues" evidence="4">
    <location>
        <begin position="192"/>
        <end position="203"/>
    </location>
</feature>
<reference evidence="6" key="1">
    <citation type="submission" date="2025-08" db="UniProtKB">
        <authorList>
            <consortium name="RefSeq"/>
        </authorList>
    </citation>
    <scope>IDENTIFICATION</scope>
    <source>
        <tissue evidence="6">Total insect</tissue>
    </source>
</reference>
<dbReference type="Proteomes" id="UP000515158">
    <property type="component" value="Unplaced"/>
</dbReference>
<keyword evidence="2" id="KW-0677">Repeat</keyword>
<dbReference type="InParanoid" id="A0A6P9A5L8"/>
<proteinExistence type="predicted"/>
<dbReference type="SUPFAM" id="SSF50978">
    <property type="entry name" value="WD40 repeat-like"/>
    <property type="match status" value="1"/>
</dbReference>
<dbReference type="PANTHER" id="PTHR16022">
    <property type="entry name" value="WD REPEAT DOMAIN 60"/>
    <property type="match status" value="1"/>
</dbReference>
<sequence>MLFSTALSLAAFQWTSPSRVFSSMSRSKAQISTRDMSKNMTDKTRSSSVSRRESAVSSQKVKASEDVGSKRTATEIKRQKAAESSIDLSKESKSKVPSQRVIAERQPKTSTSKPSSLNQPREATKPASKSRSESNVGNRTRSKELPKPVVTNKPSQAITKTKVKPGAELKSSPRISDQQKGIASQARRNGESKTTVTKSLQPEQNKKKAEAKVMPKSVENGSGEGRLNRERTKTRTLNPEDSQLLTTLQNAAQQLPPDINPQSAETELDYEDDFEDYESDFEEAPSLEVTSEEDTNEEVSKREDGDNEDDDDDKENYDYGDSSSSLSELQTNKDVLSSANGKSGVEEKKMDSGHYDLADDQRLSRKFVGSVVNNNLNVYERENLPLREISSQISVGETTNQSGSFEVKAINFAQAKKRQQERKASSKVKQRGEVLLNMIRLDCVSFPLFEAAPVPYEIYMRSYGRSNAQQVSCQTNEDGMTEEVQTDEIVSINKWTQHPPSLYQPDDSIAHPLLCAVSSDPCDPSDLLLWRKGLQTDVVKLENFILNTGQLMLSVLEEMSSGAQGLLKSNKVDLGFSQGFMTLGTDSVPFLKNRKVSRICFVPHQPNTLLSVHLKPQEVNYSEELSSQLVKRCILCLWSLSQPSQPLKILVSSSDVRACSFHPSRPNLLFAGLVDGLLNVWDLKEQTIFQSKVTYQNTDWGLKSPAYTTVDHIGTKHSSAVVGVEVIDGMKDSPNQTSELSPTQICSLDESGLCIIWTLLSSSAGVTEDVGTAPWSSIRLLQNESFSLVQRVAPAIEDGGENLQFSDLRLDSADSAHLWAATNTGHVAHSLSSGSRAHPAVYLPDWECVSPATCLCPCPFSLPYFLLGCADGTVRLHSRHSARPLLSVAGTGGAVGAGPAIACLQWSTCRPCVFFALDTESRLHVWDLGASDMYPILTVPFRGKTISTMELSPSRHAAKACPFLALGTACGKLKVHLVKDSFASTSLEQTALELDKLKRYMAIL</sequence>
<dbReference type="GeneID" id="117652013"/>
<gene>
    <name evidence="6" type="primary">LOC117652013</name>
</gene>
<keyword evidence="1 3" id="KW-0853">WD repeat</keyword>
<dbReference type="InterPro" id="IPR036322">
    <property type="entry name" value="WD40_repeat_dom_sf"/>
</dbReference>
<evidence type="ECO:0000256" key="4">
    <source>
        <dbReference type="SAM" id="MobiDB-lite"/>
    </source>
</evidence>
<evidence type="ECO:0000256" key="1">
    <source>
        <dbReference type="ARBA" id="ARBA00022574"/>
    </source>
</evidence>
<dbReference type="PANTHER" id="PTHR16022:SF0">
    <property type="entry name" value="CYTOPLASMIC DYNEIN 2 INTERMEDIATE CHAIN 1"/>
    <property type="match status" value="1"/>
</dbReference>
<dbReference type="InterPro" id="IPR015943">
    <property type="entry name" value="WD40/YVTN_repeat-like_dom_sf"/>
</dbReference>
<dbReference type="GO" id="GO:0042073">
    <property type="term" value="P:intraciliary transport"/>
    <property type="evidence" value="ECO:0007669"/>
    <property type="project" value="InterPro"/>
</dbReference>
<organism evidence="6">
    <name type="scientific">Thrips palmi</name>
    <name type="common">Melon thrips</name>
    <dbReference type="NCBI Taxonomy" id="161013"/>
    <lineage>
        <taxon>Eukaryota</taxon>
        <taxon>Metazoa</taxon>
        <taxon>Ecdysozoa</taxon>
        <taxon>Arthropoda</taxon>
        <taxon>Hexapoda</taxon>
        <taxon>Insecta</taxon>
        <taxon>Pterygota</taxon>
        <taxon>Neoptera</taxon>
        <taxon>Paraneoptera</taxon>
        <taxon>Thysanoptera</taxon>
        <taxon>Terebrantia</taxon>
        <taxon>Thripoidea</taxon>
        <taxon>Thripidae</taxon>
        <taxon>Thrips</taxon>
    </lineage>
</organism>
<feature type="compositionally biased region" description="Acidic residues" evidence="4">
    <location>
        <begin position="305"/>
        <end position="315"/>
    </location>
</feature>
<dbReference type="SMART" id="SM00320">
    <property type="entry name" value="WD40"/>
    <property type="match status" value="4"/>
</dbReference>
<feature type="compositionally biased region" description="Basic and acidic residues" evidence="4">
    <location>
        <begin position="62"/>
        <end position="81"/>
    </location>
</feature>
<feature type="compositionally biased region" description="Basic and acidic residues" evidence="4">
    <location>
        <begin position="344"/>
        <end position="353"/>
    </location>
</feature>
<dbReference type="RefSeq" id="XP_034252529.1">
    <property type="nucleotide sequence ID" value="XM_034396638.1"/>
</dbReference>